<accession>A0A831YC92</accession>
<name>A0A831YC92_9AQUI</name>
<gene>
    <name evidence="8" type="ORF">ENO34_00490</name>
</gene>
<evidence type="ECO:0000259" key="7">
    <source>
        <dbReference type="Pfam" id="PF13861"/>
    </source>
</evidence>
<dbReference type="InterPro" id="IPR025965">
    <property type="entry name" value="FlgD/Vpr_Ig-like"/>
</dbReference>
<keyword evidence="8" id="KW-0282">Flagellum</keyword>
<keyword evidence="8" id="KW-0966">Cell projection</keyword>
<keyword evidence="8" id="KW-0969">Cilium</keyword>
<evidence type="ECO:0000313" key="8">
    <source>
        <dbReference type="EMBL" id="HEV08859.1"/>
    </source>
</evidence>
<dbReference type="Pfam" id="PF13861">
    <property type="entry name" value="FLgD_tudor"/>
    <property type="match status" value="1"/>
</dbReference>
<comment type="similarity">
    <text evidence="1 5">Belongs to the FlgD family.</text>
</comment>
<reference evidence="8" key="1">
    <citation type="journal article" date="2020" name="mSystems">
        <title>Genome- and Community-Level Interaction Insights into Carbon Utilization and Element Cycling Functions of Hydrothermarchaeota in Hydrothermal Sediment.</title>
        <authorList>
            <person name="Zhou Z."/>
            <person name="Liu Y."/>
            <person name="Xu W."/>
            <person name="Pan J."/>
            <person name="Luo Z.H."/>
            <person name="Li M."/>
        </authorList>
    </citation>
    <scope>NUCLEOTIDE SEQUENCE [LARGE SCALE GENOMIC DNA]</scope>
    <source>
        <strain evidence="8">SpSt-1257</strain>
    </source>
</reference>
<comment type="caution">
    <text evidence="8">The sequence shown here is derived from an EMBL/GenBank/DDBJ whole genome shotgun (WGS) entry which is preliminary data.</text>
</comment>
<sequence>MIDTSLTKFPDTATSSKPKIVDANYDNSKMSNSDFLKVLLADLQWQDPLNAKDISDFLNNTVKLREMESLDSIQKLADSISKLANGILSAAPLIGKKVKYEGNQTYIQNGKGEVEFKLNSQASIVKVSIVDQNGNVVDEKVFKDLNPNTTYPYEIDNPKLSDGYYKVVITAKDSQGNDVSSTVYSYGIVNSVYKDTDGSINAKIANTSVSLDKILEISM</sequence>
<evidence type="ECO:0000256" key="3">
    <source>
        <dbReference type="ARBA" id="ARBA00022795"/>
    </source>
</evidence>
<organism evidence="8">
    <name type="scientific">Sulfurihydrogenibium azorense</name>
    <dbReference type="NCBI Taxonomy" id="309806"/>
    <lineage>
        <taxon>Bacteria</taxon>
        <taxon>Pseudomonadati</taxon>
        <taxon>Aquificota</taxon>
        <taxon>Aquificia</taxon>
        <taxon>Aquificales</taxon>
        <taxon>Hydrogenothermaceae</taxon>
        <taxon>Sulfurihydrogenibium</taxon>
    </lineage>
</organism>
<dbReference type="Gene3D" id="2.30.30.910">
    <property type="match status" value="1"/>
</dbReference>
<evidence type="ECO:0000256" key="4">
    <source>
        <dbReference type="ARBA" id="ARBA00024746"/>
    </source>
</evidence>
<dbReference type="AlphaFoldDB" id="A0A831YC92"/>
<keyword evidence="3 5" id="KW-1005">Bacterial flagellum biogenesis</keyword>
<evidence type="ECO:0000256" key="2">
    <source>
        <dbReference type="ARBA" id="ARBA00016013"/>
    </source>
</evidence>
<proteinExistence type="inferred from homology"/>
<comment type="function">
    <text evidence="4 5">Required for flagellar hook formation. May act as a scaffolding protein.</text>
</comment>
<dbReference type="Pfam" id="PF13860">
    <property type="entry name" value="FlgD_ig"/>
    <property type="match status" value="1"/>
</dbReference>
<dbReference type="EMBL" id="DSFC01000025">
    <property type="protein sequence ID" value="HEV08859.1"/>
    <property type="molecule type" value="Genomic_DNA"/>
</dbReference>
<feature type="domain" description="FlgD/Vpr Ig-like" evidence="6">
    <location>
        <begin position="104"/>
        <end position="173"/>
    </location>
</feature>
<evidence type="ECO:0000256" key="5">
    <source>
        <dbReference type="RuleBase" id="RU362076"/>
    </source>
</evidence>
<dbReference type="InterPro" id="IPR005648">
    <property type="entry name" value="FlgD"/>
</dbReference>
<dbReference type="Proteomes" id="UP000885621">
    <property type="component" value="Unassembled WGS sequence"/>
</dbReference>
<evidence type="ECO:0000259" key="6">
    <source>
        <dbReference type="Pfam" id="PF13860"/>
    </source>
</evidence>
<dbReference type="InterPro" id="IPR025963">
    <property type="entry name" value="FLgD_Tudor"/>
</dbReference>
<dbReference type="GO" id="GO:0044781">
    <property type="term" value="P:bacterial-type flagellum organization"/>
    <property type="evidence" value="ECO:0007669"/>
    <property type="project" value="UniProtKB-UniRule"/>
</dbReference>
<evidence type="ECO:0000256" key="1">
    <source>
        <dbReference type="ARBA" id="ARBA00010577"/>
    </source>
</evidence>
<feature type="domain" description="FlgD Tudor-like" evidence="7">
    <location>
        <begin position="88"/>
        <end position="214"/>
    </location>
</feature>
<protein>
    <recommendedName>
        <fullName evidence="2 5">Basal-body rod modification protein FlgD</fullName>
    </recommendedName>
</protein>
<dbReference type="Pfam" id="PF03963">
    <property type="entry name" value="FlgD"/>
    <property type="match status" value="1"/>
</dbReference>
<dbReference type="Gene3D" id="2.60.40.4070">
    <property type="match status" value="1"/>
</dbReference>